<dbReference type="Proteomes" id="UP000288012">
    <property type="component" value="Unassembled WGS sequence"/>
</dbReference>
<reference evidence="2 3" key="1">
    <citation type="submission" date="2018-12" db="EMBL/GenBank/DDBJ databases">
        <title>Legionella sp,whole genome shotgun sequence.</title>
        <authorList>
            <person name="Wu H."/>
        </authorList>
    </citation>
    <scope>NUCLEOTIDE SEQUENCE [LARGE SCALE GENOMIC DNA]</scope>
    <source>
        <strain evidence="3">km714</strain>
    </source>
</reference>
<dbReference type="Pfam" id="PF01381">
    <property type="entry name" value="HTH_3"/>
    <property type="match status" value="1"/>
</dbReference>
<evidence type="ECO:0000313" key="3">
    <source>
        <dbReference type="Proteomes" id="UP000288012"/>
    </source>
</evidence>
<evidence type="ECO:0000259" key="1">
    <source>
        <dbReference type="PROSITE" id="PS50943"/>
    </source>
</evidence>
<dbReference type="InterPro" id="IPR010982">
    <property type="entry name" value="Lambda_DNA-bd_dom_sf"/>
</dbReference>
<dbReference type="Gene3D" id="2.10.109.10">
    <property type="entry name" value="Umud Fragment, subunit A"/>
    <property type="match status" value="1"/>
</dbReference>
<accession>A0A3S0XSH1</accession>
<evidence type="ECO:0000313" key="2">
    <source>
        <dbReference type="EMBL" id="RUQ84491.1"/>
    </source>
</evidence>
<dbReference type="GO" id="GO:0003677">
    <property type="term" value="F:DNA binding"/>
    <property type="evidence" value="ECO:0007669"/>
    <property type="project" value="InterPro"/>
</dbReference>
<organism evidence="2 3">
    <name type="scientific">Legionella septentrionalis</name>
    <dbReference type="NCBI Taxonomy" id="2498109"/>
    <lineage>
        <taxon>Bacteria</taxon>
        <taxon>Pseudomonadati</taxon>
        <taxon>Pseudomonadota</taxon>
        <taxon>Gammaproteobacteria</taxon>
        <taxon>Legionellales</taxon>
        <taxon>Legionellaceae</taxon>
        <taxon>Legionella</taxon>
    </lineage>
</organism>
<dbReference type="AlphaFoldDB" id="A0A3S0XSH1"/>
<gene>
    <name evidence="2" type="ORF">EKM59_08575</name>
</gene>
<dbReference type="CDD" id="cd00093">
    <property type="entry name" value="HTH_XRE"/>
    <property type="match status" value="1"/>
</dbReference>
<comment type="caution">
    <text evidence="2">The sequence shown here is derived from an EMBL/GenBank/DDBJ whole genome shotgun (WGS) entry which is preliminary data.</text>
</comment>
<dbReference type="CDD" id="cd06529">
    <property type="entry name" value="S24_LexA-like"/>
    <property type="match status" value="1"/>
</dbReference>
<dbReference type="Pfam" id="PF00717">
    <property type="entry name" value="Peptidase_S24"/>
    <property type="match status" value="1"/>
</dbReference>
<dbReference type="SUPFAM" id="SSF51306">
    <property type="entry name" value="LexA/Signal peptidase"/>
    <property type="match status" value="1"/>
</dbReference>
<dbReference type="InterPro" id="IPR039418">
    <property type="entry name" value="LexA-like"/>
</dbReference>
<dbReference type="SUPFAM" id="SSF47413">
    <property type="entry name" value="lambda repressor-like DNA-binding domains"/>
    <property type="match status" value="1"/>
</dbReference>
<proteinExistence type="predicted"/>
<dbReference type="PROSITE" id="PS50943">
    <property type="entry name" value="HTH_CROC1"/>
    <property type="match status" value="1"/>
</dbReference>
<dbReference type="EMBL" id="RZGR01000026">
    <property type="protein sequence ID" value="RUQ84491.1"/>
    <property type="molecule type" value="Genomic_DNA"/>
</dbReference>
<dbReference type="Gene3D" id="1.10.260.40">
    <property type="entry name" value="lambda repressor-like DNA-binding domains"/>
    <property type="match status" value="1"/>
</dbReference>
<keyword evidence="3" id="KW-1185">Reference proteome</keyword>
<feature type="domain" description="HTH cro/C1-type" evidence="1">
    <location>
        <begin position="41"/>
        <end position="81"/>
    </location>
</feature>
<name>A0A3S0XSH1_9GAMM</name>
<dbReference type="InterPro" id="IPR001387">
    <property type="entry name" value="Cro/C1-type_HTH"/>
</dbReference>
<dbReference type="InterPro" id="IPR036286">
    <property type="entry name" value="LexA/Signal_pep-like_sf"/>
</dbReference>
<sequence length="225" mass="25508">MLRSAEDKNVEMKKNNFADRLNLCLDKEGFPPKNKGRIQLLAEMVGLSHRGASKWINGESVPPRKKYTALAKKLNVSEHWLRTGEGSMYISRQSANKLHHSYEIEVNIYDVDSFLHNTQVVGTLKCSLPHEGPFFGISLDSEAMSPRFPKGCLIIFDECEAKDGDFVLVRFKEFPNPIFRQLLIAGGILYLQAHNPKFDRLVLTSNEQILGRLVQAILSFGEPYN</sequence>
<dbReference type="InterPro" id="IPR015927">
    <property type="entry name" value="Peptidase_S24_S26A/B/C"/>
</dbReference>
<protein>
    <submittedName>
        <fullName evidence="2">Helix-turn-helix domain-containing protein</fullName>
    </submittedName>
</protein>